<dbReference type="PANTHER" id="PTHR12460">
    <property type="entry name" value="CYCLIN-DEPENDENT KINASE INHIBITOR-RELATED PROTEIN"/>
    <property type="match status" value="1"/>
</dbReference>
<dbReference type="InterPro" id="IPR047883">
    <property type="entry name" value="Rtt103-like_CID"/>
</dbReference>
<dbReference type="CDD" id="cd17003">
    <property type="entry name" value="CID_Rtt103"/>
    <property type="match status" value="1"/>
</dbReference>
<dbReference type="PROSITE" id="PS51391">
    <property type="entry name" value="CID"/>
    <property type="match status" value="1"/>
</dbReference>
<gene>
    <name evidence="3" type="ORF">LTR24_002738</name>
</gene>
<feature type="compositionally biased region" description="Low complexity" evidence="1">
    <location>
        <begin position="360"/>
        <end position="373"/>
    </location>
</feature>
<evidence type="ECO:0000259" key="2">
    <source>
        <dbReference type="PROSITE" id="PS51391"/>
    </source>
</evidence>
<dbReference type="PANTHER" id="PTHR12460:SF0">
    <property type="entry name" value="CID DOMAIN-CONTAINING PROTEIN-RELATED"/>
    <property type="match status" value="1"/>
</dbReference>
<sequence length="498" mass="53338">MAYNDEALKAKLSTLNDSQESIESTSSWMAFHRRHADKIAQLWLTRLRDTPPPKSLYFLYLVNHIVQNAKHRKRAEFPTAFSPLIPDAVQTAYRSSPKDLQVKIQRLVEVWKTRNVFDASALQATQARIDELDKSKTSGGKKLMGNSLFSSGSGVPKELESLVPLQTAVTKAEFTSRPLVGTATDEYTKLNDPGLQRPSAPVHAANLSSLMKKLAAAEAGLEDTIKARKALITDLRRVIEAAESALSNDETLILDLSAKRTTAETTKRDVEDSILRGFTITSNEYDESVVDDNRPDVEELTPEPDEMPAPPPAETTLSPPPPEARNPNLQGILAGFGSSGDTSATMPADIPGSPPLNYATTTNGTSTTPGPSSSKKRKLSHDPYASTEATVPDLGGMGVTGFDGTTDPPAPPGPAYADPSEAGYYTLPAGASELTANTNADSAMPSASAMEAPSLDFLEQDVDALIRENRGSDTDMTAGIGADSNTDTARTVRDNPPI</sequence>
<feature type="compositionally biased region" description="Pro residues" evidence="1">
    <location>
        <begin position="307"/>
        <end position="324"/>
    </location>
</feature>
<dbReference type="InterPro" id="IPR006569">
    <property type="entry name" value="CID_dom"/>
</dbReference>
<keyword evidence="4" id="KW-1185">Reference proteome</keyword>
<accession>A0ABR0KGT1</accession>
<dbReference type="InterPro" id="IPR008942">
    <property type="entry name" value="ENTH_VHS"/>
</dbReference>
<dbReference type="EMBL" id="JAVRRG010000024">
    <property type="protein sequence ID" value="KAK5096039.1"/>
    <property type="molecule type" value="Genomic_DNA"/>
</dbReference>
<name>A0ABR0KGT1_9EURO</name>
<evidence type="ECO:0000313" key="4">
    <source>
        <dbReference type="Proteomes" id="UP001345013"/>
    </source>
</evidence>
<feature type="region of interest" description="Disordered" evidence="1">
    <location>
        <begin position="469"/>
        <end position="498"/>
    </location>
</feature>
<feature type="region of interest" description="Disordered" evidence="1">
    <location>
        <begin position="286"/>
        <end position="424"/>
    </location>
</feature>
<reference evidence="3 4" key="1">
    <citation type="submission" date="2023-08" db="EMBL/GenBank/DDBJ databases">
        <title>Black Yeasts Isolated from many extreme environments.</title>
        <authorList>
            <person name="Coleine C."/>
            <person name="Stajich J.E."/>
            <person name="Selbmann L."/>
        </authorList>
    </citation>
    <scope>NUCLEOTIDE SEQUENCE [LARGE SCALE GENOMIC DNA]</scope>
    <source>
        <strain evidence="3 4">CCFEE 5885</strain>
    </source>
</reference>
<protein>
    <recommendedName>
        <fullName evidence="2">CID domain-containing protein</fullName>
    </recommendedName>
</protein>
<dbReference type="SMART" id="SM00582">
    <property type="entry name" value="RPR"/>
    <property type="match status" value="1"/>
</dbReference>
<dbReference type="Proteomes" id="UP001345013">
    <property type="component" value="Unassembled WGS sequence"/>
</dbReference>
<dbReference type="Gene3D" id="1.25.40.90">
    <property type="match status" value="1"/>
</dbReference>
<dbReference type="SUPFAM" id="SSF48464">
    <property type="entry name" value="ENTH/VHS domain"/>
    <property type="match status" value="1"/>
</dbReference>
<evidence type="ECO:0000256" key="1">
    <source>
        <dbReference type="SAM" id="MobiDB-lite"/>
    </source>
</evidence>
<proteinExistence type="predicted"/>
<feature type="domain" description="CID" evidence="2">
    <location>
        <begin position="1"/>
        <end position="133"/>
    </location>
</feature>
<organism evidence="3 4">
    <name type="scientific">Lithohypha guttulata</name>
    <dbReference type="NCBI Taxonomy" id="1690604"/>
    <lineage>
        <taxon>Eukaryota</taxon>
        <taxon>Fungi</taxon>
        <taxon>Dikarya</taxon>
        <taxon>Ascomycota</taxon>
        <taxon>Pezizomycotina</taxon>
        <taxon>Eurotiomycetes</taxon>
        <taxon>Chaetothyriomycetidae</taxon>
        <taxon>Chaetothyriales</taxon>
        <taxon>Trichomeriaceae</taxon>
        <taxon>Lithohypha</taxon>
    </lineage>
</organism>
<dbReference type="Pfam" id="PF04818">
    <property type="entry name" value="CID"/>
    <property type="match status" value="1"/>
</dbReference>
<evidence type="ECO:0000313" key="3">
    <source>
        <dbReference type="EMBL" id="KAK5096039.1"/>
    </source>
</evidence>
<comment type="caution">
    <text evidence="3">The sequence shown here is derived from an EMBL/GenBank/DDBJ whole genome shotgun (WGS) entry which is preliminary data.</text>
</comment>